<protein>
    <submittedName>
        <fullName evidence="1">Uncharacterized protein</fullName>
    </submittedName>
</protein>
<dbReference type="AlphaFoldDB" id="W8UVP8"/>
<accession>W8UVP8</accession>
<reference evidence="1 2" key="1">
    <citation type="journal article" date="2014" name="Proc. Natl. Acad. Sci. U.S.A.">
        <title>Molecular dissection of the evolution of carbapenem-resistant multilocus sequence type 258 Klebsiella pneumoniae.</title>
        <authorList>
            <person name="Deleo F.R."/>
            <person name="Chen L."/>
            <person name="Porcella S.F."/>
            <person name="Martens C.A."/>
            <person name="Kobayashi S.D."/>
            <person name="Porter A.R."/>
            <person name="Chavda K.D."/>
            <person name="Jacobs M.R."/>
            <person name="Mathema B."/>
            <person name="Olsen R.J."/>
            <person name="Bonomo R.A."/>
            <person name="Musser J.M."/>
            <person name="Kreiswirth B.N."/>
        </authorList>
    </citation>
    <scope>NUCLEOTIDE SEQUENCE [LARGE SCALE GENOMIC DNA]</scope>
    <source>
        <strain evidence="1">30684/NJST258_2</strain>
    </source>
</reference>
<dbReference type="HOGENOM" id="CLU_3365422_0_0_6"/>
<evidence type="ECO:0000313" key="2">
    <source>
        <dbReference type="Proteomes" id="UP000019586"/>
    </source>
</evidence>
<name>W8UVP8_KLEPN</name>
<evidence type="ECO:0000313" key="1">
    <source>
        <dbReference type="EMBL" id="AHM79713.1"/>
    </source>
</evidence>
<dbReference type="EMBL" id="CP006918">
    <property type="protein sequence ID" value="AHM79713.1"/>
    <property type="molecule type" value="Genomic_DNA"/>
</dbReference>
<sequence length="42" mass="5020">MNIISAFIIHFSFNIYRYFRQNNTSSYRVILIIKNSEITGFS</sequence>
<gene>
    <name evidence="1" type="ORF">KPNJ2_02933</name>
</gene>
<organism evidence="1 2">
    <name type="scientific">Klebsiella pneumoniae 30684/NJST258_2</name>
    <dbReference type="NCBI Taxonomy" id="1420013"/>
    <lineage>
        <taxon>Bacteria</taxon>
        <taxon>Pseudomonadati</taxon>
        <taxon>Pseudomonadota</taxon>
        <taxon>Gammaproteobacteria</taxon>
        <taxon>Enterobacterales</taxon>
        <taxon>Enterobacteriaceae</taxon>
        <taxon>Klebsiella/Raoultella group</taxon>
        <taxon>Klebsiella</taxon>
        <taxon>Klebsiella pneumoniae complex</taxon>
    </lineage>
</organism>
<dbReference type="Proteomes" id="UP000019586">
    <property type="component" value="Chromosome"/>
</dbReference>
<proteinExistence type="predicted"/>
<dbReference type="KEGG" id="kps:KPNJ2_02933"/>